<dbReference type="InterPro" id="IPR029058">
    <property type="entry name" value="AB_hydrolase_fold"/>
</dbReference>
<sequence length="289" mass="30312">MSFSIQAPIDQFDLPHPGGTGTFKISVSRVANPPADGKVPVLFVLDADIGFALAAEIARLRGTVGTLPTAMIVGVGYGAEYTEFAKLRTADLTPPLSEAGRAALGGMTGMIGDKDGGAEAFLTFLVDTLAPEIERRYPEASATDRILYGHSLGGLFAAYALLTRPDAFATFLAGSPSLWWDGFAVLGHLPDFAGRLAGVERQPRVLVSVGGQEQEAPAKVPAGLEMTIEQMQAMVAACRMVDAVPEFVAALRKAGLAEADSHIFDGEDHGSVIPAAMMRGLRFAVPDPA</sequence>
<gene>
    <name evidence="3" type="ORF">AN936_06485</name>
</gene>
<dbReference type="PANTHER" id="PTHR40841:SF2">
    <property type="entry name" value="SIDEROPHORE-DEGRADING ESTERASE (EUROFUNG)"/>
    <property type="match status" value="1"/>
</dbReference>
<dbReference type="EMBL" id="CP012700">
    <property type="protein sequence ID" value="ALH80025.1"/>
    <property type="molecule type" value="Genomic_DNA"/>
</dbReference>
<comment type="similarity">
    <text evidence="1">Belongs to the esterase D family.</text>
</comment>
<evidence type="ECO:0000256" key="1">
    <source>
        <dbReference type="ARBA" id="ARBA00005622"/>
    </source>
</evidence>
<proteinExistence type="inferred from homology"/>
<organism evidence="3 4">
    <name type="scientific">Sphingopyxis macrogoltabida</name>
    <name type="common">Sphingomonas macrogoltabidus</name>
    <dbReference type="NCBI Taxonomy" id="33050"/>
    <lineage>
        <taxon>Bacteria</taxon>
        <taxon>Pseudomonadati</taxon>
        <taxon>Pseudomonadota</taxon>
        <taxon>Alphaproteobacteria</taxon>
        <taxon>Sphingomonadales</taxon>
        <taxon>Sphingomonadaceae</taxon>
        <taxon>Sphingopyxis</taxon>
    </lineage>
</organism>
<dbReference type="PANTHER" id="PTHR40841">
    <property type="entry name" value="SIDEROPHORE TRIACETYLFUSARININE C ESTERASE"/>
    <property type="match status" value="1"/>
</dbReference>
<evidence type="ECO:0000313" key="4">
    <source>
        <dbReference type="Proteomes" id="UP000058074"/>
    </source>
</evidence>
<dbReference type="SUPFAM" id="SSF53474">
    <property type="entry name" value="alpha/beta-Hydrolases"/>
    <property type="match status" value="1"/>
</dbReference>
<dbReference type="InterPro" id="IPR000801">
    <property type="entry name" value="Esterase-like"/>
</dbReference>
<protein>
    <recommendedName>
        <fullName evidence="5">Esterase</fullName>
    </recommendedName>
</protein>
<dbReference type="Proteomes" id="UP000058074">
    <property type="component" value="Chromosome"/>
</dbReference>
<dbReference type="PATRIC" id="fig|33050.5.peg.1349"/>
<name>A0A0N9UA53_SPHMC</name>
<dbReference type="Pfam" id="PF00756">
    <property type="entry name" value="Esterase"/>
    <property type="match status" value="1"/>
</dbReference>
<dbReference type="AlphaFoldDB" id="A0A0N9UA53"/>
<dbReference type="GO" id="GO:0016788">
    <property type="term" value="F:hydrolase activity, acting on ester bonds"/>
    <property type="evidence" value="ECO:0007669"/>
    <property type="project" value="TreeGrafter"/>
</dbReference>
<evidence type="ECO:0000313" key="3">
    <source>
        <dbReference type="EMBL" id="ALH80025.1"/>
    </source>
</evidence>
<evidence type="ECO:0000256" key="2">
    <source>
        <dbReference type="ARBA" id="ARBA00022801"/>
    </source>
</evidence>
<dbReference type="InterPro" id="IPR052558">
    <property type="entry name" value="Siderophore_Hydrolase_D"/>
</dbReference>
<dbReference type="OrthoDB" id="5523653at2"/>
<dbReference type="RefSeq" id="WP_054587410.1">
    <property type="nucleotide sequence ID" value="NZ_CP012700.1"/>
</dbReference>
<reference evidence="3 4" key="1">
    <citation type="journal article" date="2015" name="Genome Announc.">
        <title>Complete Genome Sequence of Polypropylene Glycol- and Polyethylene Glycol-Degrading Sphingopyxis macrogoltabida Strain EY-1.</title>
        <authorList>
            <person name="Ohtsubo Y."/>
            <person name="Nagata Y."/>
            <person name="Numata M."/>
            <person name="Tsuchikane K."/>
            <person name="Hosoyama A."/>
            <person name="Yamazoe A."/>
            <person name="Tsuda M."/>
            <person name="Fujita N."/>
            <person name="Kawai F."/>
        </authorList>
    </citation>
    <scope>NUCLEOTIDE SEQUENCE [LARGE SCALE GENOMIC DNA]</scope>
    <source>
        <strain evidence="3 4">EY-1</strain>
    </source>
</reference>
<keyword evidence="2" id="KW-0378">Hydrolase</keyword>
<dbReference type="KEGG" id="smag:AN936_06485"/>
<accession>A0A0N9UA53</accession>
<dbReference type="Gene3D" id="3.40.50.1820">
    <property type="entry name" value="alpha/beta hydrolase"/>
    <property type="match status" value="1"/>
</dbReference>
<evidence type="ECO:0008006" key="5">
    <source>
        <dbReference type="Google" id="ProtNLM"/>
    </source>
</evidence>